<evidence type="ECO:0000313" key="2">
    <source>
        <dbReference type="EMBL" id="KKK91244.1"/>
    </source>
</evidence>
<protein>
    <submittedName>
        <fullName evidence="2">Uncharacterized protein</fullName>
    </submittedName>
</protein>
<proteinExistence type="predicted"/>
<evidence type="ECO:0000256" key="1">
    <source>
        <dbReference type="SAM" id="MobiDB-lite"/>
    </source>
</evidence>
<reference evidence="2" key="1">
    <citation type="journal article" date="2015" name="Nature">
        <title>Complex archaea that bridge the gap between prokaryotes and eukaryotes.</title>
        <authorList>
            <person name="Spang A."/>
            <person name="Saw J.H."/>
            <person name="Jorgensen S.L."/>
            <person name="Zaremba-Niedzwiedzka K."/>
            <person name="Martijn J."/>
            <person name="Lind A.E."/>
            <person name="van Eijk R."/>
            <person name="Schleper C."/>
            <person name="Guy L."/>
            <person name="Ettema T.J."/>
        </authorList>
    </citation>
    <scope>NUCLEOTIDE SEQUENCE</scope>
</reference>
<feature type="region of interest" description="Disordered" evidence="1">
    <location>
        <begin position="137"/>
        <end position="162"/>
    </location>
</feature>
<feature type="non-terminal residue" evidence="2">
    <location>
        <position position="162"/>
    </location>
</feature>
<accession>A0A0F9BKW5</accession>
<gene>
    <name evidence="2" type="ORF">LCGC14_2714920</name>
</gene>
<dbReference type="AlphaFoldDB" id="A0A0F9BKW5"/>
<comment type="caution">
    <text evidence="2">The sequence shown here is derived from an EMBL/GenBank/DDBJ whole genome shotgun (WGS) entry which is preliminary data.</text>
</comment>
<dbReference type="EMBL" id="LAZR01048739">
    <property type="protein sequence ID" value="KKK91244.1"/>
    <property type="molecule type" value="Genomic_DNA"/>
</dbReference>
<organism evidence="2">
    <name type="scientific">marine sediment metagenome</name>
    <dbReference type="NCBI Taxonomy" id="412755"/>
    <lineage>
        <taxon>unclassified sequences</taxon>
        <taxon>metagenomes</taxon>
        <taxon>ecological metagenomes</taxon>
    </lineage>
</organism>
<sequence>MKRDDLLVPPWKTDVGWIFYRGHIGPDLSRVNMSSNPGKWRLWIGGPTPAFPITPVVTVNVRPTAGLEHKVETREASPPAKKTSSSKGVIELKVDAPKTMTTGDIMLVKVNTRVLGDVVAGKNGCFIDRVDLFETAKAPTSPDRTPGLRLSTVRNPDKTARQ</sequence>
<name>A0A0F9BKW5_9ZZZZ</name>